<gene>
    <name evidence="1" type="ORF">D8M04_03375</name>
</gene>
<organism evidence="1 2">
    <name type="scientific">Oceanobacillus piezotolerans</name>
    <dbReference type="NCBI Taxonomy" id="2448030"/>
    <lineage>
        <taxon>Bacteria</taxon>
        <taxon>Bacillati</taxon>
        <taxon>Bacillota</taxon>
        <taxon>Bacilli</taxon>
        <taxon>Bacillales</taxon>
        <taxon>Bacillaceae</taxon>
        <taxon>Oceanobacillus</taxon>
    </lineage>
</organism>
<dbReference type="OrthoDB" id="2720707at2"/>
<evidence type="ECO:0000313" key="1">
    <source>
        <dbReference type="EMBL" id="RLL48321.1"/>
    </source>
</evidence>
<proteinExistence type="predicted"/>
<sequence length="79" mass="9715">MRRYYIAVSYDVCEHNNLYENMNEYPIDASIDLEEQVRDFAKKDVAPIIKVYESQTSDFKEFRLYREYKFKEYECRCNS</sequence>
<name>A0A498DBD6_9BACI</name>
<dbReference type="AlphaFoldDB" id="A0A498DBD6"/>
<dbReference type="RefSeq" id="WP_121521404.1">
    <property type="nucleotide sequence ID" value="NZ_RCHR01000001.1"/>
</dbReference>
<accession>A0A498DBD6</accession>
<dbReference type="Proteomes" id="UP000270219">
    <property type="component" value="Unassembled WGS sequence"/>
</dbReference>
<keyword evidence="2" id="KW-1185">Reference proteome</keyword>
<dbReference type="EMBL" id="RCHR01000001">
    <property type="protein sequence ID" value="RLL48321.1"/>
    <property type="molecule type" value="Genomic_DNA"/>
</dbReference>
<protein>
    <submittedName>
        <fullName evidence="1">Uncharacterized protein</fullName>
    </submittedName>
</protein>
<comment type="caution">
    <text evidence="1">The sequence shown here is derived from an EMBL/GenBank/DDBJ whole genome shotgun (WGS) entry which is preliminary data.</text>
</comment>
<evidence type="ECO:0000313" key="2">
    <source>
        <dbReference type="Proteomes" id="UP000270219"/>
    </source>
</evidence>
<reference evidence="1 2" key="1">
    <citation type="submission" date="2018-10" db="EMBL/GenBank/DDBJ databases">
        <title>Oceanobacillus sp. YLB-02 draft genome.</title>
        <authorList>
            <person name="Yu L."/>
        </authorList>
    </citation>
    <scope>NUCLEOTIDE SEQUENCE [LARGE SCALE GENOMIC DNA]</scope>
    <source>
        <strain evidence="1 2">YLB-02</strain>
    </source>
</reference>